<dbReference type="Gene3D" id="1.20.1280.290">
    <property type="match status" value="1"/>
</dbReference>
<proteinExistence type="predicted"/>
<dbReference type="Proteomes" id="UP000016960">
    <property type="component" value="Unassembled WGS sequence"/>
</dbReference>
<keyword evidence="1" id="KW-1133">Transmembrane helix</keyword>
<feature type="transmembrane region" description="Helical" evidence="1">
    <location>
        <begin position="31"/>
        <end position="54"/>
    </location>
</feature>
<feature type="transmembrane region" description="Helical" evidence="1">
    <location>
        <begin position="95"/>
        <end position="113"/>
    </location>
</feature>
<protein>
    <submittedName>
        <fullName evidence="2">Uncharacterized protein</fullName>
    </submittedName>
</protein>
<comment type="caution">
    <text evidence="2">The sequence shown here is derived from an EMBL/GenBank/DDBJ whole genome shotgun (WGS) entry which is preliminary data.</text>
</comment>
<sequence length="115" mass="13183">MKPATARLQVVKKQLPPKRPRRSKLRREWEAFLRWNAYAVGFVAPASMIPQVALVWQGHIVGIALISWILLSLKSTLFAFWGLERRVWVVAFKEGLQAIANLLVLAGFIYHAYLK</sequence>
<reference evidence="2 3" key="1">
    <citation type="submission" date="2013-05" db="EMBL/GenBank/DDBJ databases">
        <title>Draft genome sequence of Rubidibacter lacunae KORDI 51-2.</title>
        <authorList>
            <person name="Choi D.H."/>
            <person name="Noh J.H."/>
            <person name="Kwon K.-K."/>
            <person name="Lee J.-H."/>
            <person name="Ryu J.-Y."/>
        </authorList>
    </citation>
    <scope>NUCLEOTIDE SEQUENCE [LARGE SCALE GENOMIC DNA]</scope>
    <source>
        <strain evidence="2 3">KORDI 51-2</strain>
    </source>
</reference>
<keyword evidence="3" id="KW-1185">Reference proteome</keyword>
<feature type="transmembrane region" description="Helical" evidence="1">
    <location>
        <begin position="60"/>
        <end position="83"/>
    </location>
</feature>
<dbReference type="RefSeq" id="WP_022607195.1">
    <property type="nucleotide sequence ID" value="NZ_ASSJ01000051.1"/>
</dbReference>
<dbReference type="InParanoid" id="U5D9I5"/>
<evidence type="ECO:0000256" key="1">
    <source>
        <dbReference type="SAM" id="Phobius"/>
    </source>
</evidence>
<accession>U5D9I5</accession>
<gene>
    <name evidence="2" type="ORF">KR51_00021410</name>
</gene>
<keyword evidence="1" id="KW-0812">Transmembrane</keyword>
<organism evidence="2 3">
    <name type="scientific">Rubidibacter lacunae KORDI 51-2</name>
    <dbReference type="NCBI Taxonomy" id="582515"/>
    <lineage>
        <taxon>Bacteria</taxon>
        <taxon>Bacillati</taxon>
        <taxon>Cyanobacteriota</taxon>
        <taxon>Cyanophyceae</taxon>
        <taxon>Oscillatoriophycideae</taxon>
        <taxon>Chroococcales</taxon>
        <taxon>Aphanothecaceae</taxon>
        <taxon>Rubidibacter</taxon>
    </lineage>
</organism>
<keyword evidence="1" id="KW-0472">Membrane</keyword>
<dbReference type="AlphaFoldDB" id="U5D9I5"/>
<evidence type="ECO:0000313" key="2">
    <source>
        <dbReference type="EMBL" id="ERN41253.1"/>
    </source>
</evidence>
<evidence type="ECO:0000313" key="3">
    <source>
        <dbReference type="Proteomes" id="UP000016960"/>
    </source>
</evidence>
<dbReference type="EMBL" id="ASSJ01000051">
    <property type="protein sequence ID" value="ERN41253.1"/>
    <property type="molecule type" value="Genomic_DNA"/>
</dbReference>
<name>U5D9I5_9CHRO</name>